<name>A0ABU3SUR3_9ALTE</name>
<dbReference type="PANTHER" id="PTHR43738">
    <property type="entry name" value="ABC TRANSPORTER, MEMBRANE PROTEIN"/>
    <property type="match status" value="1"/>
</dbReference>
<sequence>MLTSIAWQSLVSRRKTVLLTFLSLVVSISVLLSVEHIRLQAKESFNRTISGVDLIVGAPSGELNLLLYSVFRMGSPTNNIKYDSFAMLKSNQSVVWAVPISLGDSHHGFRVMGTNQDYFKYFKYANKKALALTAGKIFDGPFAAVIGADVAKSLGYQVGDKIVLSHGIGQTSFVHHDQAPFTVSGIIGRTGTPVDKTVHVSLAAIEAIHLPATQLQKLLQESTQNNSQLAVNNEYIPDSITAVLLGLNNKFATFTLQRQIGNYQQDRLMAVLPGVAMAQLWSLMGNVEKVLQVIGSLVLLASLFGLATMLLASMNERQKEIAVFRILGASPKLIVSLVLLEALIISVFAIMLSFLVVTLLLTALDGWLTAEYGLFLNQNVLTQDSAMLALIILGATSVTALIPGIEAYKRALHGQLSAR</sequence>
<feature type="domain" description="ABC3 transporter permease C-terminal" evidence="7">
    <location>
        <begin position="294"/>
        <end position="410"/>
    </location>
</feature>
<dbReference type="RefSeq" id="WP_316025389.1">
    <property type="nucleotide sequence ID" value="NZ_JAWDIO010000002.1"/>
</dbReference>
<evidence type="ECO:0000256" key="3">
    <source>
        <dbReference type="ARBA" id="ARBA00022692"/>
    </source>
</evidence>
<keyword evidence="2" id="KW-1003">Cell membrane</keyword>
<dbReference type="InterPro" id="IPR025857">
    <property type="entry name" value="MacB_PCD"/>
</dbReference>
<dbReference type="PANTHER" id="PTHR43738:SF2">
    <property type="entry name" value="ABC TRANSPORTER PERMEASE"/>
    <property type="match status" value="1"/>
</dbReference>
<evidence type="ECO:0000256" key="4">
    <source>
        <dbReference type="ARBA" id="ARBA00022989"/>
    </source>
</evidence>
<keyword evidence="3 6" id="KW-0812">Transmembrane</keyword>
<dbReference type="EMBL" id="JAWDIO010000002">
    <property type="protein sequence ID" value="MDU0353739.1"/>
    <property type="molecule type" value="Genomic_DNA"/>
</dbReference>
<keyword evidence="4 6" id="KW-1133">Transmembrane helix</keyword>
<evidence type="ECO:0000259" key="7">
    <source>
        <dbReference type="Pfam" id="PF02687"/>
    </source>
</evidence>
<feature type="transmembrane region" description="Helical" evidence="6">
    <location>
        <begin position="333"/>
        <end position="364"/>
    </location>
</feature>
<evidence type="ECO:0000256" key="1">
    <source>
        <dbReference type="ARBA" id="ARBA00004651"/>
    </source>
</evidence>
<comment type="subcellular location">
    <subcellularLocation>
        <location evidence="1">Cell membrane</location>
        <topology evidence="1">Multi-pass membrane protein</topology>
    </subcellularLocation>
</comment>
<evidence type="ECO:0000313" key="9">
    <source>
        <dbReference type="EMBL" id="MDU0353739.1"/>
    </source>
</evidence>
<protein>
    <submittedName>
        <fullName evidence="9">FtsX-like permease family protein</fullName>
    </submittedName>
</protein>
<evidence type="ECO:0000256" key="2">
    <source>
        <dbReference type="ARBA" id="ARBA00022475"/>
    </source>
</evidence>
<comment type="caution">
    <text evidence="9">The sequence shown here is derived from an EMBL/GenBank/DDBJ whole genome shotgun (WGS) entry which is preliminary data.</text>
</comment>
<reference evidence="9 10" key="1">
    <citation type="submission" date="2023-10" db="EMBL/GenBank/DDBJ databases">
        <title>Glaciecola aquimarina strain GGW-M5 nov., isolated from a coastal seawater.</title>
        <authorList>
            <person name="Bayburt H."/>
            <person name="Kim J.M."/>
            <person name="Choi B.J."/>
            <person name="Jeon C.O."/>
        </authorList>
    </citation>
    <scope>NUCLEOTIDE SEQUENCE [LARGE SCALE GENOMIC DNA]</scope>
    <source>
        <strain evidence="9 10">KCTC 32108</strain>
    </source>
</reference>
<feature type="transmembrane region" description="Helical" evidence="6">
    <location>
        <begin position="16"/>
        <end position="34"/>
    </location>
</feature>
<evidence type="ECO:0000259" key="8">
    <source>
        <dbReference type="Pfam" id="PF12704"/>
    </source>
</evidence>
<keyword evidence="5 6" id="KW-0472">Membrane</keyword>
<dbReference type="Proteomes" id="UP001247805">
    <property type="component" value="Unassembled WGS sequence"/>
</dbReference>
<feature type="transmembrane region" description="Helical" evidence="6">
    <location>
        <begin position="290"/>
        <end position="312"/>
    </location>
</feature>
<gene>
    <name evidence="9" type="ORF">RS130_07225</name>
</gene>
<dbReference type="Pfam" id="PF12704">
    <property type="entry name" value="MacB_PCD"/>
    <property type="match status" value="1"/>
</dbReference>
<feature type="domain" description="MacB-like periplasmic core" evidence="8">
    <location>
        <begin position="18"/>
        <end position="219"/>
    </location>
</feature>
<organism evidence="9 10">
    <name type="scientific">Paraglaciecola aquimarina</name>
    <dbReference type="NCBI Taxonomy" id="1235557"/>
    <lineage>
        <taxon>Bacteria</taxon>
        <taxon>Pseudomonadati</taxon>
        <taxon>Pseudomonadota</taxon>
        <taxon>Gammaproteobacteria</taxon>
        <taxon>Alteromonadales</taxon>
        <taxon>Alteromonadaceae</taxon>
        <taxon>Paraglaciecola</taxon>
    </lineage>
</organism>
<accession>A0ABU3SUR3</accession>
<evidence type="ECO:0000256" key="5">
    <source>
        <dbReference type="ARBA" id="ARBA00023136"/>
    </source>
</evidence>
<feature type="transmembrane region" description="Helical" evidence="6">
    <location>
        <begin position="384"/>
        <end position="405"/>
    </location>
</feature>
<proteinExistence type="predicted"/>
<keyword evidence="10" id="KW-1185">Reference proteome</keyword>
<feature type="transmembrane region" description="Helical" evidence="6">
    <location>
        <begin position="268"/>
        <end position="284"/>
    </location>
</feature>
<evidence type="ECO:0000256" key="6">
    <source>
        <dbReference type="SAM" id="Phobius"/>
    </source>
</evidence>
<dbReference type="Pfam" id="PF02687">
    <property type="entry name" value="FtsX"/>
    <property type="match status" value="1"/>
</dbReference>
<dbReference type="InterPro" id="IPR003838">
    <property type="entry name" value="ABC3_permease_C"/>
</dbReference>
<dbReference type="InterPro" id="IPR051125">
    <property type="entry name" value="ABC-4/HrtB_transporter"/>
</dbReference>
<evidence type="ECO:0000313" key="10">
    <source>
        <dbReference type="Proteomes" id="UP001247805"/>
    </source>
</evidence>